<dbReference type="AlphaFoldDB" id="A0A917CVQ7"/>
<organism evidence="1 2">
    <name type="scientific">Rhodococcoides trifolii</name>
    <dbReference type="NCBI Taxonomy" id="908250"/>
    <lineage>
        <taxon>Bacteria</taxon>
        <taxon>Bacillati</taxon>
        <taxon>Actinomycetota</taxon>
        <taxon>Actinomycetes</taxon>
        <taxon>Mycobacteriales</taxon>
        <taxon>Nocardiaceae</taxon>
        <taxon>Rhodococcoides</taxon>
    </lineage>
</organism>
<comment type="caution">
    <text evidence="1">The sequence shown here is derived from an EMBL/GenBank/DDBJ whole genome shotgun (WGS) entry which is preliminary data.</text>
</comment>
<dbReference type="GO" id="GO:0019301">
    <property type="term" value="P:rhamnose catabolic process"/>
    <property type="evidence" value="ECO:0007669"/>
    <property type="project" value="TreeGrafter"/>
</dbReference>
<dbReference type="InterPro" id="IPR008000">
    <property type="entry name" value="Rham/fucose_mutarotase"/>
</dbReference>
<dbReference type="GO" id="GO:0016857">
    <property type="term" value="F:racemase and epimerase activity, acting on carbohydrates and derivatives"/>
    <property type="evidence" value="ECO:0007669"/>
    <property type="project" value="InterPro"/>
</dbReference>
<proteinExistence type="predicted"/>
<dbReference type="SUPFAM" id="SSF54909">
    <property type="entry name" value="Dimeric alpha+beta barrel"/>
    <property type="match status" value="1"/>
</dbReference>
<evidence type="ECO:0000313" key="1">
    <source>
        <dbReference type="EMBL" id="GGF99225.1"/>
    </source>
</evidence>
<protein>
    <submittedName>
        <fullName evidence="1">L-rhamnose mutarotase</fullName>
    </submittedName>
</protein>
<dbReference type="PANTHER" id="PTHR34389">
    <property type="entry name" value="L-RHAMNOSE MUTAROTASE"/>
    <property type="match status" value="1"/>
</dbReference>
<dbReference type="PANTHER" id="PTHR34389:SF2">
    <property type="entry name" value="L-RHAMNOSE MUTAROTASE"/>
    <property type="match status" value="1"/>
</dbReference>
<keyword evidence="2" id="KW-1185">Reference proteome</keyword>
<dbReference type="InterPro" id="IPR011008">
    <property type="entry name" value="Dimeric_a/b-barrel"/>
</dbReference>
<reference evidence="1" key="2">
    <citation type="submission" date="2020-09" db="EMBL/GenBank/DDBJ databases">
        <authorList>
            <person name="Sun Q."/>
            <person name="Sedlacek I."/>
        </authorList>
    </citation>
    <scope>NUCLEOTIDE SEQUENCE</scope>
    <source>
        <strain evidence="1">CCM 7905</strain>
    </source>
</reference>
<accession>A0A917CVQ7</accession>
<evidence type="ECO:0000313" key="2">
    <source>
        <dbReference type="Proteomes" id="UP000654257"/>
    </source>
</evidence>
<dbReference type="Pfam" id="PF05336">
    <property type="entry name" value="rhaM"/>
    <property type="match status" value="1"/>
</dbReference>
<dbReference type="Proteomes" id="UP000654257">
    <property type="component" value="Unassembled WGS sequence"/>
</dbReference>
<reference evidence="1" key="1">
    <citation type="journal article" date="2014" name="Int. J. Syst. Evol. Microbiol.">
        <title>Complete genome sequence of Corynebacterium casei LMG S-19264T (=DSM 44701T), isolated from a smear-ripened cheese.</title>
        <authorList>
            <consortium name="US DOE Joint Genome Institute (JGI-PGF)"/>
            <person name="Walter F."/>
            <person name="Albersmeier A."/>
            <person name="Kalinowski J."/>
            <person name="Ruckert C."/>
        </authorList>
    </citation>
    <scope>NUCLEOTIDE SEQUENCE</scope>
    <source>
        <strain evidence="1">CCM 7905</strain>
    </source>
</reference>
<gene>
    <name evidence="1" type="primary">rhaM</name>
    <name evidence="1" type="ORF">GCM10007304_11360</name>
</gene>
<name>A0A917CVQ7_9NOCA</name>
<sequence>MNRYCFTLQLRPESVPEYSERHAAVWPEMLQALKANGWNNYSLHIRDDGLIVGYVESENLDAAQAAMSSTDVNARWQAQMAPFFTGLGSATPDEGFTLLRELFHLETQLESDVS</sequence>
<dbReference type="Gene3D" id="3.30.70.100">
    <property type="match status" value="1"/>
</dbReference>
<dbReference type="EMBL" id="BMCU01000001">
    <property type="protein sequence ID" value="GGF99225.1"/>
    <property type="molecule type" value="Genomic_DNA"/>
</dbReference>
<dbReference type="RefSeq" id="WP_188543665.1">
    <property type="nucleotide sequence ID" value="NZ_BMCU01000001.1"/>
</dbReference>